<keyword evidence="3" id="KW-1185">Reference proteome</keyword>
<sequence>MKFTPGFSKFHMSKMKNLALLLVFFCGASAFAGEGIEDKLKLILEKNPNFSMLAVVFNSSTHTPDQIPNSVKGVTIAKVPLASLRDVATTLNKGLLANYDVQGIYLMDDKKKLVTNSRTVKYIVKLGLKKGFMTFSDAEDLDVKVTGRIAMKDGKLGIELADDQ</sequence>
<protein>
    <recommendedName>
        <fullName evidence="4">TolB amino-terminal domain-containing protein</fullName>
    </recommendedName>
</protein>
<dbReference type="EMBL" id="CP071793">
    <property type="protein sequence ID" value="QTD53661.1"/>
    <property type="molecule type" value="Genomic_DNA"/>
</dbReference>
<gene>
    <name evidence="2" type="ORF">J3U87_14500</name>
</gene>
<dbReference type="RefSeq" id="WP_237383764.1">
    <property type="nucleotide sequence ID" value="NZ_CP071793.1"/>
</dbReference>
<organism evidence="2 3">
    <name type="scientific">Sulfidibacter corallicola</name>
    <dbReference type="NCBI Taxonomy" id="2818388"/>
    <lineage>
        <taxon>Bacteria</taxon>
        <taxon>Pseudomonadati</taxon>
        <taxon>Acidobacteriota</taxon>
        <taxon>Holophagae</taxon>
        <taxon>Acanthopleuribacterales</taxon>
        <taxon>Acanthopleuribacteraceae</taxon>
        <taxon>Sulfidibacter</taxon>
    </lineage>
</organism>
<evidence type="ECO:0000256" key="1">
    <source>
        <dbReference type="SAM" id="SignalP"/>
    </source>
</evidence>
<dbReference type="KEGG" id="scor:J3U87_14500"/>
<name>A0A8A4TWT7_SULCO</name>
<evidence type="ECO:0000313" key="2">
    <source>
        <dbReference type="EMBL" id="QTD53661.1"/>
    </source>
</evidence>
<proteinExistence type="predicted"/>
<reference evidence="2" key="1">
    <citation type="submission" date="2021-03" db="EMBL/GenBank/DDBJ databases">
        <title>Acanthopleuribacteraceae sp. M133.</title>
        <authorList>
            <person name="Wang G."/>
        </authorList>
    </citation>
    <scope>NUCLEOTIDE SEQUENCE</scope>
    <source>
        <strain evidence="2">M133</strain>
    </source>
</reference>
<feature type="chain" id="PRO_5035269042" description="TolB amino-terminal domain-containing protein" evidence="1">
    <location>
        <begin position="33"/>
        <end position="164"/>
    </location>
</feature>
<dbReference type="AlphaFoldDB" id="A0A8A4TWT7"/>
<dbReference type="Proteomes" id="UP000663929">
    <property type="component" value="Chromosome"/>
</dbReference>
<keyword evidence="1" id="KW-0732">Signal</keyword>
<feature type="signal peptide" evidence="1">
    <location>
        <begin position="1"/>
        <end position="32"/>
    </location>
</feature>
<evidence type="ECO:0000313" key="3">
    <source>
        <dbReference type="Proteomes" id="UP000663929"/>
    </source>
</evidence>
<accession>A0A8A4TWT7</accession>
<evidence type="ECO:0008006" key="4">
    <source>
        <dbReference type="Google" id="ProtNLM"/>
    </source>
</evidence>